<evidence type="ECO:0000313" key="1">
    <source>
        <dbReference type="EMBL" id="GBP74437.1"/>
    </source>
</evidence>
<dbReference type="Proteomes" id="UP000299102">
    <property type="component" value="Unassembled WGS sequence"/>
</dbReference>
<dbReference type="AlphaFoldDB" id="A0A4C1YJ52"/>
<accession>A0A4C1YJ52</accession>
<evidence type="ECO:0000313" key="2">
    <source>
        <dbReference type="Proteomes" id="UP000299102"/>
    </source>
</evidence>
<comment type="caution">
    <text evidence="1">The sequence shown here is derived from an EMBL/GenBank/DDBJ whole genome shotgun (WGS) entry which is preliminary data.</text>
</comment>
<protein>
    <submittedName>
        <fullName evidence="1">Uncharacterized protein</fullName>
    </submittedName>
</protein>
<dbReference type="EMBL" id="BGZK01001207">
    <property type="protein sequence ID" value="GBP74437.1"/>
    <property type="molecule type" value="Genomic_DNA"/>
</dbReference>
<gene>
    <name evidence="1" type="ORF">EVAR_60587_1</name>
</gene>
<sequence>MSSLLLTKDGRRGSRMTEGSGNLWRLPLINLLSQLFFFLPIPRVNAWNRCKTGAVSAGTSFGFIKVPADSPESASDYSDDSFDDKAFDELFALLTEGLEEDSGGHMKAGRAASNDAVLPGHADAGREADGACTSGRRLRSRLSYMAHSPAHMTCIHYNREGVAMHFVYFTYGRGTSIHGRTV</sequence>
<proteinExistence type="predicted"/>
<name>A0A4C1YJ52_EUMVA</name>
<organism evidence="1 2">
    <name type="scientific">Eumeta variegata</name>
    <name type="common">Bagworm moth</name>
    <name type="synonym">Eumeta japonica</name>
    <dbReference type="NCBI Taxonomy" id="151549"/>
    <lineage>
        <taxon>Eukaryota</taxon>
        <taxon>Metazoa</taxon>
        <taxon>Ecdysozoa</taxon>
        <taxon>Arthropoda</taxon>
        <taxon>Hexapoda</taxon>
        <taxon>Insecta</taxon>
        <taxon>Pterygota</taxon>
        <taxon>Neoptera</taxon>
        <taxon>Endopterygota</taxon>
        <taxon>Lepidoptera</taxon>
        <taxon>Glossata</taxon>
        <taxon>Ditrysia</taxon>
        <taxon>Tineoidea</taxon>
        <taxon>Psychidae</taxon>
        <taxon>Oiketicinae</taxon>
        <taxon>Eumeta</taxon>
    </lineage>
</organism>
<reference evidence="1 2" key="1">
    <citation type="journal article" date="2019" name="Commun. Biol.">
        <title>The bagworm genome reveals a unique fibroin gene that provides high tensile strength.</title>
        <authorList>
            <person name="Kono N."/>
            <person name="Nakamura H."/>
            <person name="Ohtoshi R."/>
            <person name="Tomita M."/>
            <person name="Numata K."/>
            <person name="Arakawa K."/>
        </authorList>
    </citation>
    <scope>NUCLEOTIDE SEQUENCE [LARGE SCALE GENOMIC DNA]</scope>
</reference>
<keyword evidence="2" id="KW-1185">Reference proteome</keyword>